<name>A0ABW4Y6K4_9GAMM</name>
<evidence type="ECO:0000313" key="18">
    <source>
        <dbReference type="Proteomes" id="UP001597337"/>
    </source>
</evidence>
<dbReference type="InterPro" id="IPR036264">
    <property type="entry name" value="Bact_exopeptidase_dim_dom"/>
</dbReference>
<keyword evidence="7 15" id="KW-0479">Metal-binding</keyword>
<keyword evidence="18" id="KW-1185">Reference proteome</keyword>
<dbReference type="SUPFAM" id="SSF55031">
    <property type="entry name" value="Bacterial exopeptidase dimerisation domain"/>
    <property type="match status" value="1"/>
</dbReference>
<dbReference type="Proteomes" id="UP001597337">
    <property type="component" value="Unassembled WGS sequence"/>
</dbReference>
<keyword evidence="10 15" id="KW-0220">Diaminopimelate biosynthesis</keyword>
<evidence type="ECO:0000256" key="11">
    <source>
        <dbReference type="ARBA" id="ARBA00023154"/>
    </source>
</evidence>
<gene>
    <name evidence="15 17" type="primary">dapE</name>
    <name evidence="17" type="ORF">ACFSJC_05440</name>
</gene>
<dbReference type="PANTHER" id="PTHR43808:SF31">
    <property type="entry name" value="N-ACETYL-L-CITRULLINE DEACETYLASE"/>
    <property type="match status" value="1"/>
</dbReference>
<feature type="domain" description="Peptidase M20 dimerisation" evidence="16">
    <location>
        <begin position="175"/>
        <end position="279"/>
    </location>
</feature>
<dbReference type="CDD" id="cd03891">
    <property type="entry name" value="M20_DapE_proteobac"/>
    <property type="match status" value="1"/>
</dbReference>
<dbReference type="PANTHER" id="PTHR43808">
    <property type="entry name" value="ACETYLORNITHINE DEACETYLASE"/>
    <property type="match status" value="1"/>
</dbReference>
<comment type="function">
    <text evidence="15">Catalyzes the hydrolysis of N-succinyl-L,L-diaminopimelic acid (SDAP), forming succinate and LL-2,6-diaminopimelate (DAP), an intermediate involved in the bacterial biosynthesis of lysine and meso-diaminopimelic acid, an essential component of bacterial cell walls.</text>
</comment>
<comment type="caution">
    <text evidence="17">The sequence shown here is derived from an EMBL/GenBank/DDBJ whole genome shotgun (WGS) entry which is preliminary data.</text>
</comment>
<comment type="similarity">
    <text evidence="2 15">Belongs to the peptidase M20A family. DapE subfamily.</text>
</comment>
<dbReference type="Gene3D" id="3.40.630.10">
    <property type="entry name" value="Zn peptidases"/>
    <property type="match status" value="2"/>
</dbReference>
<feature type="binding site" evidence="15">
    <location>
        <position position="99"/>
    </location>
    <ligand>
        <name>Zn(2+)</name>
        <dbReference type="ChEBI" id="CHEBI:29105"/>
        <label>2</label>
    </ligand>
</feature>
<evidence type="ECO:0000256" key="10">
    <source>
        <dbReference type="ARBA" id="ARBA00022915"/>
    </source>
</evidence>
<dbReference type="SUPFAM" id="SSF53187">
    <property type="entry name" value="Zn-dependent exopeptidases"/>
    <property type="match status" value="1"/>
</dbReference>
<evidence type="ECO:0000256" key="4">
    <source>
        <dbReference type="ARBA" id="ARBA00011921"/>
    </source>
</evidence>
<evidence type="ECO:0000256" key="1">
    <source>
        <dbReference type="ARBA" id="ARBA00005130"/>
    </source>
</evidence>
<keyword evidence="8 15" id="KW-0378">Hydrolase</keyword>
<evidence type="ECO:0000256" key="14">
    <source>
        <dbReference type="ARBA" id="ARBA00051301"/>
    </source>
</evidence>
<evidence type="ECO:0000256" key="5">
    <source>
        <dbReference type="ARBA" id="ARBA00022391"/>
    </source>
</evidence>
<dbReference type="Pfam" id="PF01546">
    <property type="entry name" value="Peptidase_M20"/>
    <property type="match status" value="1"/>
</dbReference>
<feature type="binding site" evidence="15">
    <location>
        <position position="99"/>
    </location>
    <ligand>
        <name>Zn(2+)</name>
        <dbReference type="ChEBI" id="CHEBI:29105"/>
        <label>1</label>
    </ligand>
</feature>
<dbReference type="EMBL" id="JBHUHX010000010">
    <property type="protein sequence ID" value="MFD2111284.1"/>
    <property type="molecule type" value="Genomic_DNA"/>
</dbReference>
<feature type="active site" description="Proton acceptor" evidence="15">
    <location>
        <position position="133"/>
    </location>
</feature>
<feature type="binding site" evidence="15">
    <location>
        <position position="162"/>
    </location>
    <ligand>
        <name>Zn(2+)</name>
        <dbReference type="ChEBI" id="CHEBI:29105"/>
        <label>1</label>
    </ligand>
</feature>
<keyword evidence="9 15" id="KW-0862">Zinc</keyword>
<dbReference type="InterPro" id="IPR005941">
    <property type="entry name" value="DapE_proteobac"/>
</dbReference>
<dbReference type="GO" id="GO:0009014">
    <property type="term" value="F:succinyl-diaminopimelate desuccinylase activity"/>
    <property type="evidence" value="ECO:0007669"/>
    <property type="project" value="UniProtKB-EC"/>
</dbReference>
<dbReference type="NCBIfam" id="TIGR01246">
    <property type="entry name" value="dapE_proteo"/>
    <property type="match status" value="1"/>
</dbReference>
<evidence type="ECO:0000256" key="15">
    <source>
        <dbReference type="HAMAP-Rule" id="MF_01690"/>
    </source>
</evidence>
<dbReference type="HAMAP" id="MF_01690">
    <property type="entry name" value="DapE"/>
    <property type="match status" value="1"/>
</dbReference>
<evidence type="ECO:0000256" key="9">
    <source>
        <dbReference type="ARBA" id="ARBA00022833"/>
    </source>
</evidence>
<evidence type="ECO:0000256" key="12">
    <source>
        <dbReference type="ARBA" id="ARBA00023285"/>
    </source>
</evidence>
<evidence type="ECO:0000256" key="3">
    <source>
        <dbReference type="ARBA" id="ARBA00011738"/>
    </source>
</evidence>
<sequence length="377" mass="40697">MSPTLSLACDLISRDSVTPADAGCQDLMAERLAAIGFQIEPMPFGEVSNLWARRGDTGPLVCFAGHTDVVPSGPLDQWTSAPFDPTVRDGRLYGRGAADMKGSLAAMITATEDFVAAYPDHLGSIAFLITSDEEGPATDGTVKVVERLEQRGEKIDYTLVGEPSCRERLGDTIKNGRRGSLSGFLRVYGKQGHVAYPQLAENPFHACADALRALCIETWDTGNDHFPPTSFQIANLNMGTGAENVIPGVLEAQFNLRFSTELTPDAIKSRIHNILDAGGFRYELQWRLSGHPFLTPAGELVEASRAAIIETCGIETQLSTSGGTSDGRFIAPTGAQVLELGPLNASIHQIDEWVGVEELDQLSAIYRRILERLLLGP</sequence>
<keyword evidence="11 15" id="KW-0457">Lysine biosynthesis</keyword>
<dbReference type="InterPro" id="IPR011650">
    <property type="entry name" value="Peptidase_M20_dimer"/>
</dbReference>
<dbReference type="RefSeq" id="WP_386024320.1">
    <property type="nucleotide sequence ID" value="NZ_JBHUHX010000010.1"/>
</dbReference>
<comment type="pathway">
    <text evidence="1 15">Amino-acid biosynthesis; L-lysine biosynthesis via DAP pathway; LL-2,6-diaminopimelate from (S)-tetrahydrodipicolinate (succinylase route): step 3/3.</text>
</comment>
<feature type="binding site" evidence="15">
    <location>
        <position position="348"/>
    </location>
    <ligand>
        <name>Zn(2+)</name>
        <dbReference type="ChEBI" id="CHEBI:29105"/>
        <label>2</label>
    </ligand>
</feature>
<evidence type="ECO:0000259" key="16">
    <source>
        <dbReference type="Pfam" id="PF07687"/>
    </source>
</evidence>
<organism evidence="17 18">
    <name type="scientific">Thiorhodococcus fuscus</name>
    <dbReference type="NCBI Taxonomy" id="527200"/>
    <lineage>
        <taxon>Bacteria</taxon>
        <taxon>Pseudomonadati</taxon>
        <taxon>Pseudomonadota</taxon>
        <taxon>Gammaproteobacteria</taxon>
        <taxon>Chromatiales</taxon>
        <taxon>Chromatiaceae</taxon>
        <taxon>Thiorhodococcus</taxon>
    </lineage>
</organism>
<evidence type="ECO:0000313" key="17">
    <source>
        <dbReference type="EMBL" id="MFD2111284.1"/>
    </source>
</evidence>
<comment type="catalytic activity">
    <reaction evidence="14 15">
        <text>N-succinyl-(2S,6S)-2,6-diaminopimelate + H2O = (2S,6S)-2,6-diaminopimelate + succinate</text>
        <dbReference type="Rhea" id="RHEA:22608"/>
        <dbReference type="ChEBI" id="CHEBI:15377"/>
        <dbReference type="ChEBI" id="CHEBI:30031"/>
        <dbReference type="ChEBI" id="CHEBI:57609"/>
        <dbReference type="ChEBI" id="CHEBI:58087"/>
        <dbReference type="EC" id="3.5.1.18"/>
    </reaction>
</comment>
<dbReference type="InterPro" id="IPR001261">
    <property type="entry name" value="ArgE/DapE_CS"/>
</dbReference>
<evidence type="ECO:0000256" key="2">
    <source>
        <dbReference type="ARBA" id="ARBA00006746"/>
    </source>
</evidence>
<evidence type="ECO:0000256" key="8">
    <source>
        <dbReference type="ARBA" id="ARBA00022801"/>
    </source>
</evidence>
<comment type="subunit">
    <text evidence="3 15">Homodimer.</text>
</comment>
<evidence type="ECO:0000256" key="7">
    <source>
        <dbReference type="ARBA" id="ARBA00022723"/>
    </source>
</evidence>
<protein>
    <recommendedName>
        <fullName evidence="5 15">Succinyl-diaminopimelate desuccinylase</fullName>
        <shortName evidence="15">SDAP desuccinylase</shortName>
        <ecNumber evidence="4 15">3.5.1.18</ecNumber>
    </recommendedName>
    <alternativeName>
        <fullName evidence="13 15">N-succinyl-LL-2,6-diaminoheptanedioate amidohydrolase</fullName>
    </alternativeName>
</protein>
<dbReference type="PROSITE" id="PS00759">
    <property type="entry name" value="ARGE_DAPE_CPG2_2"/>
    <property type="match status" value="1"/>
</dbReference>
<keyword evidence="6 15" id="KW-0028">Amino-acid biosynthesis</keyword>
<evidence type="ECO:0000256" key="6">
    <source>
        <dbReference type="ARBA" id="ARBA00022605"/>
    </source>
</evidence>
<dbReference type="NCBIfam" id="NF009557">
    <property type="entry name" value="PRK13009.1"/>
    <property type="match status" value="1"/>
</dbReference>
<dbReference type="EC" id="3.5.1.18" evidence="4 15"/>
<reference evidence="18" key="1">
    <citation type="journal article" date="2019" name="Int. J. Syst. Evol. Microbiol.">
        <title>The Global Catalogue of Microorganisms (GCM) 10K type strain sequencing project: providing services to taxonomists for standard genome sequencing and annotation.</title>
        <authorList>
            <consortium name="The Broad Institute Genomics Platform"/>
            <consortium name="The Broad Institute Genome Sequencing Center for Infectious Disease"/>
            <person name="Wu L."/>
            <person name="Ma J."/>
        </authorList>
    </citation>
    <scope>NUCLEOTIDE SEQUENCE [LARGE SCALE GENOMIC DNA]</scope>
    <source>
        <strain evidence="18">KACC 12597</strain>
    </source>
</reference>
<keyword evidence="12 15" id="KW-0170">Cobalt</keyword>
<comment type="cofactor">
    <cofactor evidence="15">
        <name>Zn(2+)</name>
        <dbReference type="ChEBI" id="CHEBI:29105"/>
    </cofactor>
    <cofactor evidence="15">
        <name>Co(2+)</name>
        <dbReference type="ChEBI" id="CHEBI:48828"/>
    </cofactor>
    <text evidence="15">Binds 2 Zn(2+) or Co(2+) ions per subunit.</text>
</comment>
<dbReference type="Pfam" id="PF07687">
    <property type="entry name" value="M20_dimer"/>
    <property type="match status" value="1"/>
</dbReference>
<feature type="binding site" evidence="15">
    <location>
        <position position="134"/>
    </location>
    <ligand>
        <name>Zn(2+)</name>
        <dbReference type="ChEBI" id="CHEBI:29105"/>
        <label>2</label>
    </ligand>
</feature>
<feature type="active site" evidence="15">
    <location>
        <position position="68"/>
    </location>
</feature>
<evidence type="ECO:0000256" key="13">
    <source>
        <dbReference type="ARBA" id="ARBA00031891"/>
    </source>
</evidence>
<dbReference type="InterPro" id="IPR050072">
    <property type="entry name" value="Peptidase_M20A"/>
</dbReference>
<accession>A0ABW4Y6K4</accession>
<dbReference type="InterPro" id="IPR002933">
    <property type="entry name" value="Peptidase_M20"/>
</dbReference>
<feature type="binding site" evidence="15">
    <location>
        <position position="66"/>
    </location>
    <ligand>
        <name>Zn(2+)</name>
        <dbReference type="ChEBI" id="CHEBI:29105"/>
        <label>1</label>
    </ligand>
</feature>
<proteinExistence type="inferred from homology"/>